<gene>
    <name evidence="7" type="ORF">PX653_05405</name>
</gene>
<evidence type="ECO:0000256" key="5">
    <source>
        <dbReference type="SAM" id="SignalP"/>
    </source>
</evidence>
<dbReference type="InterPro" id="IPR036737">
    <property type="entry name" value="OmpA-like_sf"/>
</dbReference>
<dbReference type="Proteomes" id="UP001216510">
    <property type="component" value="Chromosome"/>
</dbReference>
<sequence>MKQGLWMAAWLLLGTGPGAAQEAPVLAEGEVTQKALVDALAPAREVRTRSLRVRRDDEVGGQAAKPASASLLITFETNSAALTAAARRSLDVVGAALSSEKLAGSRFAIEGHADPRGMPQANLKLSQSRAESVREYLVGNGKIDTARIDAVGKGDRELMNRDNPAAAENRRVTIVNLSR</sequence>
<evidence type="ECO:0000313" key="8">
    <source>
        <dbReference type="Proteomes" id="UP001216510"/>
    </source>
</evidence>
<reference evidence="7 8" key="1">
    <citation type="submission" date="2023-02" db="EMBL/GenBank/DDBJ databases">
        <title>Gemone sequence of Telluria chitinolytica ACM 3522T.</title>
        <authorList>
            <person name="Frediansyah A."/>
            <person name="Miess H."/>
            <person name="Gross H."/>
        </authorList>
    </citation>
    <scope>NUCLEOTIDE SEQUENCE [LARGE SCALE GENOMIC DNA]</scope>
    <source>
        <strain evidence="7 8">ACM 3522</strain>
    </source>
</reference>
<dbReference type="InterPro" id="IPR006665">
    <property type="entry name" value="OmpA-like"/>
</dbReference>
<protein>
    <submittedName>
        <fullName evidence="7">OmpA family protein</fullName>
    </submittedName>
</protein>
<feature type="signal peptide" evidence="5">
    <location>
        <begin position="1"/>
        <end position="20"/>
    </location>
</feature>
<evidence type="ECO:0000259" key="6">
    <source>
        <dbReference type="PROSITE" id="PS51123"/>
    </source>
</evidence>
<evidence type="ECO:0000256" key="3">
    <source>
        <dbReference type="ARBA" id="ARBA00023237"/>
    </source>
</evidence>
<comment type="subcellular location">
    <subcellularLocation>
        <location evidence="1">Cell outer membrane</location>
    </subcellularLocation>
</comment>
<proteinExistence type="predicted"/>
<dbReference type="EMBL" id="CP119083">
    <property type="protein sequence ID" value="WEF34208.1"/>
    <property type="molecule type" value="Genomic_DNA"/>
</dbReference>
<dbReference type="PROSITE" id="PS51123">
    <property type="entry name" value="OMPA_2"/>
    <property type="match status" value="1"/>
</dbReference>
<dbReference type="CDD" id="cd07185">
    <property type="entry name" value="OmpA_C-like"/>
    <property type="match status" value="1"/>
</dbReference>
<dbReference type="Pfam" id="PF00691">
    <property type="entry name" value="OmpA"/>
    <property type="match status" value="1"/>
</dbReference>
<name>A0ABY8BFP6_9BURK</name>
<dbReference type="PANTHER" id="PTHR30329:SF21">
    <property type="entry name" value="LIPOPROTEIN YIAD-RELATED"/>
    <property type="match status" value="1"/>
</dbReference>
<evidence type="ECO:0000313" key="7">
    <source>
        <dbReference type="EMBL" id="WEF34208.1"/>
    </source>
</evidence>
<keyword evidence="2 4" id="KW-0472">Membrane</keyword>
<keyword evidence="3" id="KW-0998">Cell outer membrane</keyword>
<dbReference type="Gene3D" id="3.30.1330.60">
    <property type="entry name" value="OmpA-like domain"/>
    <property type="match status" value="1"/>
</dbReference>
<feature type="chain" id="PRO_5046566063" evidence="5">
    <location>
        <begin position="21"/>
        <end position="179"/>
    </location>
</feature>
<evidence type="ECO:0000256" key="2">
    <source>
        <dbReference type="ARBA" id="ARBA00023136"/>
    </source>
</evidence>
<keyword evidence="8" id="KW-1185">Reference proteome</keyword>
<evidence type="ECO:0000256" key="4">
    <source>
        <dbReference type="PROSITE-ProRule" id="PRU00473"/>
    </source>
</evidence>
<dbReference type="InterPro" id="IPR006664">
    <property type="entry name" value="OMP_bac"/>
</dbReference>
<evidence type="ECO:0000256" key="1">
    <source>
        <dbReference type="ARBA" id="ARBA00004442"/>
    </source>
</evidence>
<accession>A0ABY8BFP6</accession>
<feature type="domain" description="OmpA-like" evidence="6">
    <location>
        <begin position="62"/>
        <end position="179"/>
    </location>
</feature>
<keyword evidence="5" id="KW-0732">Signal</keyword>
<dbReference type="RefSeq" id="WP_277416887.1">
    <property type="nucleotide sequence ID" value="NZ_CP119083.1"/>
</dbReference>
<dbReference type="PRINTS" id="PR01021">
    <property type="entry name" value="OMPADOMAIN"/>
</dbReference>
<dbReference type="SUPFAM" id="SSF103088">
    <property type="entry name" value="OmpA-like"/>
    <property type="match status" value="1"/>
</dbReference>
<organism evidence="7 8">
    <name type="scientific">Pseudoduganella chitinolytica</name>
    <dbReference type="NCBI Taxonomy" id="34070"/>
    <lineage>
        <taxon>Bacteria</taxon>
        <taxon>Pseudomonadati</taxon>
        <taxon>Pseudomonadota</taxon>
        <taxon>Betaproteobacteria</taxon>
        <taxon>Burkholderiales</taxon>
        <taxon>Oxalobacteraceae</taxon>
        <taxon>Telluria group</taxon>
        <taxon>Pseudoduganella</taxon>
    </lineage>
</organism>
<dbReference type="InterPro" id="IPR050330">
    <property type="entry name" value="Bact_OuterMem_StrucFunc"/>
</dbReference>
<dbReference type="PANTHER" id="PTHR30329">
    <property type="entry name" value="STATOR ELEMENT OF FLAGELLAR MOTOR COMPLEX"/>
    <property type="match status" value="1"/>
</dbReference>